<dbReference type="SMART" id="SM00560">
    <property type="entry name" value="LamGL"/>
    <property type="match status" value="1"/>
</dbReference>
<dbReference type="InterPro" id="IPR013320">
    <property type="entry name" value="ConA-like_dom_sf"/>
</dbReference>
<dbReference type="NCBIfam" id="TIGR04183">
    <property type="entry name" value="Por_Secre_tail"/>
    <property type="match status" value="1"/>
</dbReference>
<keyword evidence="11" id="KW-1185">Reference proteome</keyword>
<dbReference type="RefSeq" id="WP_386407454.1">
    <property type="nucleotide sequence ID" value="NZ_JBHTJH010000005.1"/>
</dbReference>
<evidence type="ECO:0000256" key="5">
    <source>
        <dbReference type="ARBA" id="ARBA00023069"/>
    </source>
</evidence>
<dbReference type="Pfam" id="PF26628">
    <property type="entry name" value="DUF8202"/>
    <property type="match status" value="1"/>
</dbReference>
<sequence>MKSKSIFAVLFITFFSTFMYSQTTEVSISVTWPNYAEENTLQLYNPSGVLITSICVPTNCYSSDGSDLSYNTTVDLGCLTDGNNYSLYLFDAADDGWDGADNLTVTVGGVPVISGNDGGNASNAGYGPITFNVSGGSSACNAPEIDVLGNSANIVNGDTTPETFNNTDFGSVNVTAGTISKTYTIENDGTGTLTLGANAVTISGSSDFTVATQPAATVAAGSSTSFQVDFDPSTSGSISGVVSINNDDADESPFTFSIAGTGLSATREIAVTGNNIEIVNGDTTPDTSDYTDIGITTTGTQAVTTFAIKNIGATTLNLTGSPLVQLAGSADFSVSLQPSSNIAPGDSSTFRITYTPSTSGSDTALVTILNNDSDESVYSFTIQAEAMDSGQSLYCYDFETGSSGWSATTEASGEWRRGTEGTMSAGANGRYLYSRRYGGNYQDNTDLVIESPSMDFSGYKNVVVKLDVNYETSNDSNATSASTDGMWIEFSNDGGATWYRLGSENEGSNWYNAKNVFSATDINGDPITEHGWSGASAGWLNAQLDMESQSADDQADVRFRVIFRSDAATTDVGIAFDNFCIEADPITTTASASCGTSGIGDGIELWLRADQIPGVNDGDAVAFWPNIIYQDTWTSAFASGSERPTFKNNTTDNVNFNPVVNFDGTNAMYGKKGFYNKEIFIVVNPTNATNYQSATQDVFMGDDYTEVPNTQDVTGISIGNTSARFNNDIAAYNQGPETKYGKAIVSTFISYDKPVLFSVRENEAGDGVDIFFDGLNIDSAAIFGSQEVNKTSFKEILNSRYWLGRSEFFGASFEGDIMEIITFSERKSESQRKAIESILAVKYGITLGIPGSTISYVDTEGNDLWDGASISKGFDNNVAGIGRDDCTFFQQKQSKSIDENAFLTVGLGDLYDTNADNPNNFADNRDFLMWGSTNATLTTSAIPLVINLGPTTVTTITDISERKWKFIEHATTDITDVKVSVDSARLTGLPTLTGNDAYVMIVADDENFTSNIETVFTTSNGSLEEAYYDFDGTKYVAFGVAHEVKADRHLTFDGINDYTRIGNKVELAGAFSAMAWVNTSGSNSTSSNKTIVAKKNASVGYSFYLQNDNRIAFEWTDSSNAVQKIVSNTALNNNVWRHAAVTYDGTETKLFIDGVLDNTLALNAPAATTAEFSIGANYISKNSTADHFTGNIDEVILWSRAITVDELRFIMNQEIQNDGSGTVEGKIIPSAISKNDISGAAWTDLIAYYDMNSYIGTHLNDVSGNANRGSLVVPDRFSIEQQTAPLPYVSSADGSWTDASIWNYGNTQYTPNAKLTINGVATDIDWNIVQVGHNVYRTEDTELLGLISTGNELTISNDSGLTISHYLRLDGTIDLEGESQMIQTLGSDLDVASTGTIEQDQQGTADSYTYNYWSVPVSLANAASNNNGYTIADVLRDGTTASNPQAINFNNNYAAADGALSSPITLSTYWMYKFNGPTNDYNSWVAVGNSGSIQTGEGFTMKGSGAGSILQEQNYVFTGKPNNADISLPLTAGYDYLVGNPYASAIDGRQFITDNPATSGVIYLWEHWGGGSHQLADYQGGYAMVNLSGEVQATSHPDVSQAGASVKTPSRYLAVGQGFFVTGSSNGTVNFNNGQRANVKESSGNSVFLRNRNDEDSQVNRMADDRRKFRIGFDAPSGLHRQLLLTIDENATFGVDFGYDGRNLDNQIDDMFWTIENGDYIIQGIPSINDDTILPLGIITRDGGEVTIGIDALENISSDTAIYLEDKLTGTITDLRLQNVTTNIESGDVYDRFQIIFSDQSLSIDDQDLSKSGIDVYHINDSNILKLINNGTEEIDEVTIFNMLGQVVRTWKVTKDANVYTTIGLTAGTYIARVSNGKGEISKKFIVE</sequence>
<keyword evidence="4 8" id="KW-0732">Signal</keyword>
<evidence type="ECO:0000259" key="9">
    <source>
        <dbReference type="SMART" id="SM00560"/>
    </source>
</evidence>
<dbReference type="InterPro" id="IPR013783">
    <property type="entry name" value="Ig-like_fold"/>
</dbReference>
<keyword evidence="6" id="KW-1015">Disulfide bond</keyword>
<gene>
    <name evidence="10" type="ORF">ACFQ1M_09510</name>
</gene>
<evidence type="ECO:0000256" key="2">
    <source>
        <dbReference type="ARBA" id="ARBA00004496"/>
    </source>
</evidence>
<dbReference type="NCBIfam" id="NF012200">
    <property type="entry name" value="choice_anch_D"/>
    <property type="match status" value="2"/>
</dbReference>
<dbReference type="InterPro" id="IPR006558">
    <property type="entry name" value="LamG-like"/>
</dbReference>
<reference evidence="11" key="1">
    <citation type="journal article" date="2019" name="Int. J. Syst. Evol. Microbiol.">
        <title>The Global Catalogue of Microorganisms (GCM) 10K type strain sequencing project: providing services to taxonomists for standard genome sequencing and annotation.</title>
        <authorList>
            <consortium name="The Broad Institute Genomics Platform"/>
            <consortium name="The Broad Institute Genome Sequencing Center for Infectious Disease"/>
            <person name="Wu L."/>
            <person name="Ma J."/>
        </authorList>
    </citation>
    <scope>NUCLEOTIDE SEQUENCE [LARGE SCALE GENOMIC DNA]</scope>
    <source>
        <strain evidence="11">CCUG 62952</strain>
    </source>
</reference>
<evidence type="ECO:0000256" key="6">
    <source>
        <dbReference type="ARBA" id="ARBA00023157"/>
    </source>
</evidence>
<dbReference type="Gene3D" id="2.60.40.10">
    <property type="entry name" value="Immunoglobulins"/>
    <property type="match status" value="2"/>
</dbReference>
<evidence type="ECO:0000256" key="3">
    <source>
        <dbReference type="ARBA" id="ARBA00022490"/>
    </source>
</evidence>
<proteinExistence type="predicted"/>
<feature type="domain" description="LamG-like jellyroll fold" evidence="9">
    <location>
        <begin position="1069"/>
        <end position="1205"/>
    </location>
</feature>
<evidence type="ECO:0000313" key="11">
    <source>
        <dbReference type="Proteomes" id="UP001596978"/>
    </source>
</evidence>
<dbReference type="SUPFAM" id="SSF49899">
    <property type="entry name" value="Concanavalin A-like lectins/glucanases"/>
    <property type="match status" value="1"/>
</dbReference>
<evidence type="ECO:0000313" key="10">
    <source>
        <dbReference type="EMBL" id="MFD0862449.1"/>
    </source>
</evidence>
<dbReference type="Pfam" id="PF13385">
    <property type="entry name" value="Laminin_G_3"/>
    <property type="match status" value="1"/>
</dbReference>
<dbReference type="Gene3D" id="2.60.120.200">
    <property type="match status" value="1"/>
</dbReference>
<dbReference type="Gene3D" id="2.60.120.260">
    <property type="entry name" value="Galactose-binding domain-like"/>
    <property type="match status" value="1"/>
</dbReference>
<dbReference type="Pfam" id="PF22544">
    <property type="entry name" value="HYDIN_VesB_CFA65-like_Ig"/>
    <property type="match status" value="2"/>
</dbReference>
<dbReference type="InterPro" id="IPR053879">
    <property type="entry name" value="HYDIN_VesB_CFA65-like_Ig"/>
</dbReference>
<keyword evidence="5" id="KW-0969">Cilium</keyword>
<evidence type="ECO:0000256" key="8">
    <source>
        <dbReference type="SAM" id="SignalP"/>
    </source>
</evidence>
<evidence type="ECO:0000256" key="7">
    <source>
        <dbReference type="ARBA" id="ARBA00023273"/>
    </source>
</evidence>
<feature type="chain" id="PRO_5047265720" evidence="8">
    <location>
        <begin position="22"/>
        <end position="1888"/>
    </location>
</feature>
<accession>A0ABW3CYP2</accession>
<keyword evidence="3" id="KW-0963">Cytoplasm</keyword>
<feature type="signal peptide" evidence="8">
    <location>
        <begin position="1"/>
        <end position="21"/>
    </location>
</feature>
<protein>
    <submittedName>
        <fullName evidence="10">Choice-of-anchor D domain-containing protein</fullName>
    </submittedName>
</protein>
<dbReference type="InterPro" id="IPR026444">
    <property type="entry name" value="Secre_tail"/>
</dbReference>
<evidence type="ECO:0000256" key="1">
    <source>
        <dbReference type="ARBA" id="ARBA00004138"/>
    </source>
</evidence>
<dbReference type="EMBL" id="JBHTJH010000005">
    <property type="protein sequence ID" value="MFD0862449.1"/>
    <property type="molecule type" value="Genomic_DNA"/>
</dbReference>
<dbReference type="InterPro" id="IPR058515">
    <property type="entry name" value="DUF8202"/>
</dbReference>
<organism evidence="10 11">
    <name type="scientific">Sungkyunkwania multivorans</name>
    <dbReference type="NCBI Taxonomy" id="1173618"/>
    <lineage>
        <taxon>Bacteria</taxon>
        <taxon>Pseudomonadati</taxon>
        <taxon>Bacteroidota</taxon>
        <taxon>Flavobacteriia</taxon>
        <taxon>Flavobacteriales</taxon>
        <taxon>Flavobacteriaceae</taxon>
        <taxon>Sungkyunkwania</taxon>
    </lineage>
</organism>
<dbReference type="Proteomes" id="UP001596978">
    <property type="component" value="Unassembled WGS sequence"/>
</dbReference>
<comment type="subcellular location">
    <subcellularLocation>
        <location evidence="1">Cell projection</location>
        <location evidence="1">Cilium</location>
    </subcellularLocation>
    <subcellularLocation>
        <location evidence="2">Cytoplasm</location>
    </subcellularLocation>
</comment>
<comment type="caution">
    <text evidence="10">The sequence shown here is derived from an EMBL/GenBank/DDBJ whole genome shotgun (WGS) entry which is preliminary data.</text>
</comment>
<keyword evidence="7" id="KW-0966">Cell projection</keyword>
<evidence type="ECO:0000256" key="4">
    <source>
        <dbReference type="ARBA" id="ARBA00022729"/>
    </source>
</evidence>
<name>A0ABW3CYP2_9FLAO</name>